<dbReference type="EMBL" id="JAAAXW010000157">
    <property type="protein sequence ID" value="KAF9541759.1"/>
    <property type="molecule type" value="Genomic_DNA"/>
</dbReference>
<dbReference type="Gene3D" id="3.30.9.10">
    <property type="entry name" value="D-Amino Acid Oxidase, subunit A, domain 2"/>
    <property type="match status" value="1"/>
</dbReference>
<dbReference type="Proteomes" id="UP000723463">
    <property type="component" value="Unassembled WGS sequence"/>
</dbReference>
<dbReference type="InterPro" id="IPR050641">
    <property type="entry name" value="RIFMO-like"/>
</dbReference>
<dbReference type="Pfam" id="PF07976">
    <property type="entry name" value="Phe_hydrox_dim"/>
    <property type="match status" value="1"/>
</dbReference>
<evidence type="ECO:0000256" key="4">
    <source>
        <dbReference type="ARBA" id="ARBA00022827"/>
    </source>
</evidence>
<keyword evidence="3" id="KW-0285">Flavoprotein</keyword>
<evidence type="ECO:0000256" key="2">
    <source>
        <dbReference type="ARBA" id="ARBA00007801"/>
    </source>
</evidence>
<evidence type="ECO:0000313" key="9">
    <source>
        <dbReference type="Proteomes" id="UP000723463"/>
    </source>
</evidence>
<protein>
    <recommendedName>
        <fullName evidence="10">FAD-binding domain-containing protein</fullName>
    </recommendedName>
</protein>
<dbReference type="InterPro" id="IPR036188">
    <property type="entry name" value="FAD/NAD-bd_sf"/>
</dbReference>
<dbReference type="AlphaFoldDB" id="A0A9P6F3T2"/>
<evidence type="ECO:0008006" key="10">
    <source>
        <dbReference type="Google" id="ProtNLM"/>
    </source>
</evidence>
<dbReference type="Pfam" id="PF01494">
    <property type="entry name" value="FAD_binding_3"/>
    <property type="match status" value="1"/>
</dbReference>
<dbReference type="SUPFAM" id="SSF52833">
    <property type="entry name" value="Thioredoxin-like"/>
    <property type="match status" value="1"/>
</dbReference>
<gene>
    <name evidence="8" type="ORF">EC957_002719</name>
</gene>
<evidence type="ECO:0000313" key="8">
    <source>
        <dbReference type="EMBL" id="KAF9541759.1"/>
    </source>
</evidence>
<organism evidence="8 9">
    <name type="scientific">Mortierella hygrophila</name>
    <dbReference type="NCBI Taxonomy" id="979708"/>
    <lineage>
        <taxon>Eukaryota</taxon>
        <taxon>Fungi</taxon>
        <taxon>Fungi incertae sedis</taxon>
        <taxon>Mucoromycota</taxon>
        <taxon>Mortierellomycotina</taxon>
        <taxon>Mortierellomycetes</taxon>
        <taxon>Mortierellales</taxon>
        <taxon>Mortierellaceae</taxon>
        <taxon>Mortierella</taxon>
    </lineage>
</organism>
<comment type="cofactor">
    <cofactor evidence="1">
        <name>FAD</name>
        <dbReference type="ChEBI" id="CHEBI:57692"/>
    </cofactor>
</comment>
<dbReference type="GO" id="GO:0016709">
    <property type="term" value="F:oxidoreductase activity, acting on paired donors, with incorporation or reduction of molecular oxygen, NAD(P)H as one donor, and incorporation of one atom of oxygen"/>
    <property type="evidence" value="ECO:0007669"/>
    <property type="project" value="UniProtKB-ARBA"/>
</dbReference>
<name>A0A9P6F3T2_9FUNG</name>
<dbReference type="PANTHER" id="PTHR43004">
    <property type="entry name" value="TRK SYSTEM POTASSIUM UPTAKE PROTEIN"/>
    <property type="match status" value="1"/>
</dbReference>
<evidence type="ECO:0000259" key="6">
    <source>
        <dbReference type="Pfam" id="PF01494"/>
    </source>
</evidence>
<sequence>MLPVLIAGGGPVGLFEAFLLTKLGIPVRIIEREHSISPLSKALGLQARSMEIFRFAGVIDPFLEKGSPIFNLNLYSAGKHFATMPVNGTPDDTEYCYGLFLEQKATSEILRDELAKMGVEVDYGWELMDVKVVEGGDNESTYVETTIRRALSGDNTVLGENLVIGDVNELMEQKDKEYETKVVKSKYMVACDGGRSTVRHRLNIAFPGRTLTSKTFMWDGIADTDILVDGVTVISNPNKRAMHLFPLSNGTIRVQIEAGEIEDGEDFAETIKNLTTDQFETLAKDCVYPATFNIKETFWLTGYRVNERRAEKFVYKNRIFLAGDAAHIHSPAGGQGMNTGLQDAHNLAWKIAFALQGLVAPELILPTYAEREPMADRAIEVSSAILQRNRTTGYISHYMKLAFFSVAPFVLNVLRKFHVTPDVSMLKLRYVENYINRSHTSTMQSKDEYQVGVRAQCGTIRTINSTTDVKTNKPFRLHELLIGLGRFHILIFASTTLNSPIDAKQLATHLEHYQSAWRSRWTYSADLNDGRKDKHDLFKIHILAGPTQDAAGLEKFVDRAEGDGRVYEDIEAKVHVKFGFNGKRGPGGIVVIRPDAHVGYRVEGCQAQAWEAADGYFSGLLTKGVAHL</sequence>
<dbReference type="Gene3D" id="3.50.50.60">
    <property type="entry name" value="FAD/NAD(P)-binding domain"/>
    <property type="match status" value="1"/>
</dbReference>
<feature type="domain" description="Phenol hydroxylase-like C-terminal dimerisation" evidence="7">
    <location>
        <begin position="429"/>
        <end position="623"/>
    </location>
</feature>
<keyword evidence="5" id="KW-0560">Oxidoreductase</keyword>
<dbReference type="SUPFAM" id="SSF51905">
    <property type="entry name" value="FAD/NAD(P)-binding domain"/>
    <property type="match status" value="1"/>
</dbReference>
<dbReference type="GO" id="GO:0071949">
    <property type="term" value="F:FAD binding"/>
    <property type="evidence" value="ECO:0007669"/>
    <property type="project" value="InterPro"/>
</dbReference>
<comment type="similarity">
    <text evidence="2">Belongs to the PheA/TfdB FAD monooxygenase family.</text>
</comment>
<evidence type="ECO:0000256" key="1">
    <source>
        <dbReference type="ARBA" id="ARBA00001974"/>
    </source>
</evidence>
<evidence type="ECO:0000256" key="5">
    <source>
        <dbReference type="ARBA" id="ARBA00023002"/>
    </source>
</evidence>
<accession>A0A9P6F3T2</accession>
<comment type="caution">
    <text evidence="8">The sequence shown here is derived from an EMBL/GenBank/DDBJ whole genome shotgun (WGS) entry which is preliminary data.</text>
</comment>
<keyword evidence="4" id="KW-0274">FAD</keyword>
<dbReference type="InterPro" id="IPR012941">
    <property type="entry name" value="Phe_hydrox_C_dim_dom"/>
</dbReference>
<keyword evidence="9" id="KW-1185">Reference proteome</keyword>
<dbReference type="PRINTS" id="PR00420">
    <property type="entry name" value="RNGMNOXGNASE"/>
</dbReference>
<dbReference type="InterPro" id="IPR038220">
    <property type="entry name" value="PHOX_C_sf"/>
</dbReference>
<proteinExistence type="inferred from homology"/>
<evidence type="ECO:0000256" key="3">
    <source>
        <dbReference type="ARBA" id="ARBA00022630"/>
    </source>
</evidence>
<dbReference type="PANTHER" id="PTHR43004:SF19">
    <property type="entry name" value="BINDING MONOOXYGENASE, PUTATIVE (JCVI)-RELATED"/>
    <property type="match status" value="1"/>
</dbReference>
<dbReference type="InterPro" id="IPR002938">
    <property type="entry name" value="FAD-bd"/>
</dbReference>
<feature type="domain" description="FAD-binding" evidence="6">
    <location>
        <begin position="2"/>
        <end position="380"/>
    </location>
</feature>
<dbReference type="InterPro" id="IPR036249">
    <property type="entry name" value="Thioredoxin-like_sf"/>
</dbReference>
<dbReference type="Gene3D" id="3.40.30.20">
    <property type="match status" value="1"/>
</dbReference>
<evidence type="ECO:0000259" key="7">
    <source>
        <dbReference type="Pfam" id="PF07976"/>
    </source>
</evidence>
<reference evidence="8" key="1">
    <citation type="journal article" date="2020" name="Fungal Divers.">
        <title>Resolving the Mortierellaceae phylogeny through synthesis of multi-gene phylogenetics and phylogenomics.</title>
        <authorList>
            <person name="Vandepol N."/>
            <person name="Liber J."/>
            <person name="Desiro A."/>
            <person name="Na H."/>
            <person name="Kennedy M."/>
            <person name="Barry K."/>
            <person name="Grigoriev I.V."/>
            <person name="Miller A.N."/>
            <person name="O'Donnell K."/>
            <person name="Stajich J.E."/>
            <person name="Bonito G."/>
        </authorList>
    </citation>
    <scope>NUCLEOTIDE SEQUENCE</scope>
    <source>
        <strain evidence="8">NRRL 2591</strain>
    </source>
</reference>